<dbReference type="InterPro" id="IPR036206">
    <property type="entry name" value="ThiamineP_synth_sf"/>
</dbReference>
<feature type="binding site" evidence="10">
    <location>
        <position position="226"/>
    </location>
    <ligand>
        <name>4-amino-2-methyl-5-(diphosphooxymethyl)pyrimidine</name>
        <dbReference type="ChEBI" id="CHEBI:57841"/>
    </ligand>
</feature>
<keyword evidence="5 10" id="KW-0460">Magnesium</keyword>
<feature type="binding site" evidence="10">
    <location>
        <begin position="125"/>
        <end position="129"/>
    </location>
    <ligand>
        <name>4-amino-2-methyl-5-(diphosphooxymethyl)pyrimidine</name>
        <dbReference type="ChEBI" id="CHEBI:57841"/>
    </ligand>
</feature>
<keyword evidence="6 10" id="KW-0784">Thiamine biosynthesis</keyword>
<evidence type="ECO:0000256" key="10">
    <source>
        <dbReference type="HAMAP-Rule" id="MF_00097"/>
    </source>
</evidence>
<feature type="region of interest" description="Disordered" evidence="13">
    <location>
        <begin position="57"/>
        <end position="81"/>
    </location>
</feature>
<comment type="caution">
    <text evidence="15">The sequence shown here is derived from an EMBL/GenBank/DDBJ whole genome shotgun (WGS) entry which is preliminary data.</text>
</comment>
<feature type="binding site" evidence="10">
    <location>
        <position position="157"/>
    </location>
    <ligand>
        <name>4-amino-2-methyl-5-(diphosphooxymethyl)pyrimidine</name>
        <dbReference type="ChEBI" id="CHEBI:57841"/>
    </ligand>
</feature>
<feature type="domain" description="Thiamine phosphate synthase/TenI" evidence="14">
    <location>
        <begin position="96"/>
        <end position="277"/>
    </location>
</feature>
<dbReference type="PANTHER" id="PTHR20857">
    <property type="entry name" value="THIAMINE-PHOSPHATE PYROPHOSPHORYLASE"/>
    <property type="match status" value="1"/>
</dbReference>
<evidence type="ECO:0000256" key="6">
    <source>
        <dbReference type="ARBA" id="ARBA00022977"/>
    </source>
</evidence>
<keyword evidence="3 10" id="KW-0808">Transferase</keyword>
<feature type="binding site" evidence="10">
    <location>
        <position position="177"/>
    </location>
    <ligand>
        <name>Mg(2+)</name>
        <dbReference type="ChEBI" id="CHEBI:18420"/>
    </ligand>
</feature>
<evidence type="ECO:0000313" key="16">
    <source>
        <dbReference type="Proteomes" id="UP000093412"/>
    </source>
</evidence>
<evidence type="ECO:0000256" key="5">
    <source>
        <dbReference type="ARBA" id="ARBA00022842"/>
    </source>
</evidence>
<evidence type="ECO:0000256" key="7">
    <source>
        <dbReference type="ARBA" id="ARBA00047334"/>
    </source>
</evidence>
<feature type="binding site" evidence="10">
    <location>
        <begin position="223"/>
        <end position="225"/>
    </location>
    <ligand>
        <name>2-[(2R,5Z)-2-carboxy-4-methylthiazol-5(2H)-ylidene]ethyl phosphate</name>
        <dbReference type="ChEBI" id="CHEBI:62899"/>
    </ligand>
</feature>
<evidence type="ECO:0000256" key="12">
    <source>
        <dbReference type="RuleBase" id="RU004253"/>
    </source>
</evidence>
<dbReference type="InterPro" id="IPR022998">
    <property type="entry name" value="ThiamineP_synth_TenI"/>
</dbReference>
<comment type="catalytic activity">
    <reaction evidence="8 10 11">
        <text>2-(2-carboxy-4-methylthiazol-5-yl)ethyl phosphate + 4-amino-2-methyl-5-(diphosphooxymethyl)pyrimidine + 2 H(+) = thiamine phosphate + CO2 + diphosphate</text>
        <dbReference type="Rhea" id="RHEA:47848"/>
        <dbReference type="ChEBI" id="CHEBI:15378"/>
        <dbReference type="ChEBI" id="CHEBI:16526"/>
        <dbReference type="ChEBI" id="CHEBI:33019"/>
        <dbReference type="ChEBI" id="CHEBI:37575"/>
        <dbReference type="ChEBI" id="CHEBI:57841"/>
        <dbReference type="ChEBI" id="CHEBI:62890"/>
        <dbReference type="EC" id="2.5.1.3"/>
    </reaction>
</comment>
<dbReference type="InterPro" id="IPR013785">
    <property type="entry name" value="Aldolase_TIM"/>
</dbReference>
<dbReference type="Gene3D" id="3.20.20.70">
    <property type="entry name" value="Aldolase class I"/>
    <property type="match status" value="1"/>
</dbReference>
<dbReference type="NCBIfam" id="TIGR00693">
    <property type="entry name" value="thiE"/>
    <property type="match status" value="1"/>
</dbReference>
<feature type="binding site" evidence="10">
    <location>
        <position position="196"/>
    </location>
    <ligand>
        <name>4-amino-2-methyl-5-(diphosphooxymethyl)pyrimidine</name>
        <dbReference type="ChEBI" id="CHEBI:57841"/>
    </ligand>
</feature>
<dbReference type="Proteomes" id="UP000093412">
    <property type="component" value="Unassembled WGS sequence"/>
</dbReference>
<comment type="caution">
    <text evidence="10">Lacks conserved residue(s) required for the propagation of feature annotation.</text>
</comment>
<comment type="catalytic activity">
    <reaction evidence="7 10 11">
        <text>4-methyl-5-(2-phosphooxyethyl)-thiazole + 4-amino-2-methyl-5-(diphosphooxymethyl)pyrimidine + H(+) = thiamine phosphate + diphosphate</text>
        <dbReference type="Rhea" id="RHEA:22328"/>
        <dbReference type="ChEBI" id="CHEBI:15378"/>
        <dbReference type="ChEBI" id="CHEBI:33019"/>
        <dbReference type="ChEBI" id="CHEBI:37575"/>
        <dbReference type="ChEBI" id="CHEBI:57841"/>
        <dbReference type="ChEBI" id="CHEBI:58296"/>
        <dbReference type="EC" id="2.5.1.3"/>
    </reaction>
</comment>
<evidence type="ECO:0000256" key="4">
    <source>
        <dbReference type="ARBA" id="ARBA00022723"/>
    </source>
</evidence>
<comment type="cofactor">
    <cofactor evidence="10">
        <name>Mg(2+)</name>
        <dbReference type="ChEBI" id="CHEBI:18420"/>
    </cofactor>
    <text evidence="10">Binds 1 Mg(2+) ion per subunit.</text>
</comment>
<dbReference type="PANTHER" id="PTHR20857:SF15">
    <property type="entry name" value="THIAMINE-PHOSPHATE SYNTHASE"/>
    <property type="match status" value="1"/>
</dbReference>
<organism evidence="15 16">
    <name type="scientific">Oerskovia enterophila</name>
    <dbReference type="NCBI Taxonomy" id="43678"/>
    <lineage>
        <taxon>Bacteria</taxon>
        <taxon>Bacillati</taxon>
        <taxon>Actinomycetota</taxon>
        <taxon>Actinomycetes</taxon>
        <taxon>Micrococcales</taxon>
        <taxon>Cellulomonadaceae</taxon>
        <taxon>Oerskovia</taxon>
    </lineage>
</organism>
<evidence type="ECO:0000259" key="14">
    <source>
        <dbReference type="Pfam" id="PF02581"/>
    </source>
</evidence>
<dbReference type="InterPro" id="IPR034291">
    <property type="entry name" value="TMP_synthase"/>
</dbReference>
<sequence>MTQIRFDGRLSPSQPRAGLPCFAATLQRTPATLGACPRAAPRPCPGRAAPILGAVTTAPTGDAEPRQHTSPQRTSPAAPAGRARQAAVERLRAARLYLCTDAREERGDLEDFLHAALAGGVDVVQLRDKGLDVARELELQEVVARVATEHGALWAVNDRADVALLTGAPVVHMGQGDLPVPAVRSLLGESPLLGRSTHSLAQATAAEADPEVDYFCVGPLWATPTKPGRDAVGLDLLRQVAATAPTTPWFAIGGVDAARLDEVLDAGAERIVVVRAITGAADPERAARELRGRLPA</sequence>
<dbReference type="HAMAP" id="MF_00097">
    <property type="entry name" value="TMP_synthase"/>
    <property type="match status" value="1"/>
</dbReference>
<evidence type="ECO:0000256" key="8">
    <source>
        <dbReference type="ARBA" id="ARBA00047851"/>
    </source>
</evidence>
<dbReference type="GO" id="GO:0004789">
    <property type="term" value="F:thiamine-phosphate diphosphorylase activity"/>
    <property type="evidence" value="ECO:0007669"/>
    <property type="project" value="UniProtKB-EC"/>
</dbReference>
<name>A0ABX2XYD1_9CELL</name>
<keyword evidence="16" id="KW-1185">Reference proteome</keyword>
<proteinExistence type="inferred from homology"/>
<dbReference type="EMBL" id="MAQA01000086">
    <property type="protein sequence ID" value="OCI29323.1"/>
    <property type="molecule type" value="Genomic_DNA"/>
</dbReference>
<accession>A0ABX2XYD1</accession>
<gene>
    <name evidence="10 15" type="primary">thiE</name>
    <name evidence="15" type="ORF">OERS_39990</name>
</gene>
<evidence type="ECO:0000256" key="11">
    <source>
        <dbReference type="RuleBase" id="RU003826"/>
    </source>
</evidence>
<protein>
    <recommendedName>
        <fullName evidence="10">Thiamine-phosphate synthase</fullName>
        <shortName evidence="10">TP synthase</shortName>
        <shortName evidence="10">TPS</shortName>
        <ecNumber evidence="10">2.5.1.3</ecNumber>
    </recommendedName>
    <alternativeName>
        <fullName evidence="10">Thiamine-phosphate pyrophosphorylase</fullName>
        <shortName evidence="10">TMP pyrophosphorylase</shortName>
        <shortName evidence="10">TMP-PPase</shortName>
    </alternativeName>
</protein>
<dbReference type="CDD" id="cd00564">
    <property type="entry name" value="TMP_TenI"/>
    <property type="match status" value="1"/>
</dbReference>
<comment type="similarity">
    <text evidence="10 11">Belongs to the thiamine-phosphate synthase family.</text>
</comment>
<comment type="pathway">
    <text evidence="2 10 12">Cofactor biosynthesis; thiamine diphosphate biosynthesis; thiamine phosphate from 4-amino-2-methyl-5-diphosphomethylpyrimidine and 4-methyl-5-(2-phosphoethyl)-thiazole: step 1/1.</text>
</comment>
<evidence type="ECO:0000256" key="1">
    <source>
        <dbReference type="ARBA" id="ARBA00003814"/>
    </source>
</evidence>
<reference evidence="15 16" key="1">
    <citation type="submission" date="2016-06" db="EMBL/GenBank/DDBJ databases">
        <title>Genome sequence of Oerskovia enterophila DSM 43852.</title>
        <authorList>
            <person name="Poehlein A."/>
            <person name="Jag V."/>
            <person name="Bengelsdorf F.R."/>
            <person name="Daniel R."/>
            <person name="Duerre P."/>
        </authorList>
    </citation>
    <scope>NUCLEOTIDE SEQUENCE [LARGE SCALE GENOMIC DNA]</scope>
    <source>
        <strain evidence="15 16">DSM 43852</strain>
    </source>
</reference>
<evidence type="ECO:0000313" key="15">
    <source>
        <dbReference type="EMBL" id="OCI29323.1"/>
    </source>
</evidence>
<evidence type="ECO:0000256" key="13">
    <source>
        <dbReference type="SAM" id="MobiDB-lite"/>
    </source>
</evidence>
<feature type="binding site" evidence="10">
    <location>
        <position position="254"/>
    </location>
    <ligand>
        <name>2-[(2R,5Z)-2-carboxy-4-methylthiazol-5(2H)-ylidene]ethyl phosphate</name>
        <dbReference type="ChEBI" id="CHEBI:62899"/>
    </ligand>
</feature>
<dbReference type="EC" id="2.5.1.3" evidence="10"/>
<comment type="catalytic activity">
    <reaction evidence="9 10 11">
        <text>2-[(2R,5Z)-2-carboxy-4-methylthiazol-5(2H)-ylidene]ethyl phosphate + 4-amino-2-methyl-5-(diphosphooxymethyl)pyrimidine + 2 H(+) = thiamine phosphate + CO2 + diphosphate</text>
        <dbReference type="Rhea" id="RHEA:47844"/>
        <dbReference type="ChEBI" id="CHEBI:15378"/>
        <dbReference type="ChEBI" id="CHEBI:16526"/>
        <dbReference type="ChEBI" id="CHEBI:33019"/>
        <dbReference type="ChEBI" id="CHEBI:37575"/>
        <dbReference type="ChEBI" id="CHEBI:57841"/>
        <dbReference type="ChEBI" id="CHEBI:62899"/>
        <dbReference type="EC" id="2.5.1.3"/>
    </reaction>
</comment>
<dbReference type="SUPFAM" id="SSF51391">
    <property type="entry name" value="Thiamin phosphate synthase"/>
    <property type="match status" value="1"/>
</dbReference>
<feature type="binding site" evidence="10">
    <location>
        <position position="158"/>
    </location>
    <ligand>
        <name>Mg(2+)</name>
        <dbReference type="ChEBI" id="CHEBI:18420"/>
    </ligand>
</feature>
<keyword evidence="4 10" id="KW-0479">Metal-binding</keyword>
<dbReference type="Pfam" id="PF02581">
    <property type="entry name" value="TMP-TENI"/>
    <property type="match status" value="1"/>
</dbReference>
<evidence type="ECO:0000256" key="9">
    <source>
        <dbReference type="ARBA" id="ARBA00047883"/>
    </source>
</evidence>
<evidence type="ECO:0000256" key="2">
    <source>
        <dbReference type="ARBA" id="ARBA00005165"/>
    </source>
</evidence>
<evidence type="ECO:0000256" key="3">
    <source>
        <dbReference type="ARBA" id="ARBA00022679"/>
    </source>
</evidence>
<comment type="function">
    <text evidence="1 10">Condenses 4-methyl-5-(beta-hydroxyethyl)thiazole monophosphate (THZ-P) and 2-methyl-4-amino-5-hydroxymethyl pyrimidine pyrophosphate (HMP-PP) to form thiamine monophosphate (TMP).</text>
</comment>